<dbReference type="InterPro" id="IPR011712">
    <property type="entry name" value="Sig_transdc_His_kin_sub3_dim/P"/>
</dbReference>
<evidence type="ECO:0000256" key="3">
    <source>
        <dbReference type="ARBA" id="ARBA00022553"/>
    </source>
</evidence>
<dbReference type="InterPro" id="IPR050482">
    <property type="entry name" value="Sensor_HK_TwoCompSys"/>
</dbReference>
<dbReference type="GO" id="GO:0046983">
    <property type="term" value="F:protein dimerization activity"/>
    <property type="evidence" value="ECO:0007669"/>
    <property type="project" value="InterPro"/>
</dbReference>
<evidence type="ECO:0000259" key="10">
    <source>
        <dbReference type="Pfam" id="PF07730"/>
    </source>
</evidence>
<dbReference type="RefSeq" id="WP_096493623.1">
    <property type="nucleotide sequence ID" value="NZ_CP023445.1"/>
</dbReference>
<dbReference type="InterPro" id="IPR036890">
    <property type="entry name" value="HATPase_C_sf"/>
</dbReference>
<sequence>MPSLRKSAAERPLAIAAVVFYALIGVLAAAALVVEVGSAERWEGAVGLAVCAVLPALALARARWVLPVVVASIGFTALSRQVPVGLDNTFGMVELIELAWLTVRVVVLRPVLHSVLLAPPLVVAASVLPLRLADEDLDLHVDMGALIGVGMLFAVLLGMHLRLHERRHADLRAFTRQEQRLEYARDLHDFVAHHVTAIVAQARAVRYTTASGARLSPEALDTMLEAIEKAGSQALTSMRGMITVLRDEAPARERELLADVLGEAVREFTGPPRAVASVDPELSGARLPAHAVDVVRNVVRESLTNVLRHGAGVRVVEVRARVGDGGGLEVSVVNDGGAAAEPVLGSGGFGLAGLTERVEAAGGRLAAGPGEAGAGWRVVALLPPSLP</sequence>
<reference evidence="11" key="1">
    <citation type="submission" date="2017-09" db="EMBL/GenBank/DDBJ databases">
        <title>Complete Genome Sequence of ansamitocin-producing Bacterium Actinosynnema pretiosum X47.</title>
        <authorList>
            <person name="Cao G."/>
            <person name="Zong G."/>
            <person name="Zhong C."/>
            <person name="Fu J."/>
        </authorList>
    </citation>
    <scope>NUCLEOTIDE SEQUENCE [LARGE SCALE GENOMIC DNA]</scope>
    <source>
        <strain evidence="11">X47</strain>
    </source>
</reference>
<feature type="transmembrane region" description="Helical" evidence="9">
    <location>
        <begin position="42"/>
        <end position="59"/>
    </location>
</feature>
<keyword evidence="6 11" id="KW-0418">Kinase</keyword>
<dbReference type="Pfam" id="PF07730">
    <property type="entry name" value="HisKA_3"/>
    <property type="match status" value="1"/>
</dbReference>
<dbReference type="GO" id="GO:0016020">
    <property type="term" value="C:membrane"/>
    <property type="evidence" value="ECO:0007669"/>
    <property type="project" value="InterPro"/>
</dbReference>
<dbReference type="SUPFAM" id="SSF55874">
    <property type="entry name" value="ATPase domain of HSP90 chaperone/DNA topoisomerase II/histidine kinase"/>
    <property type="match status" value="1"/>
</dbReference>
<evidence type="ECO:0000256" key="8">
    <source>
        <dbReference type="ARBA" id="ARBA00023012"/>
    </source>
</evidence>
<evidence type="ECO:0000256" key="6">
    <source>
        <dbReference type="ARBA" id="ARBA00022777"/>
    </source>
</evidence>
<keyword evidence="12" id="KW-1185">Reference proteome</keyword>
<feature type="transmembrane region" description="Helical" evidence="9">
    <location>
        <begin position="12"/>
        <end position="36"/>
    </location>
</feature>
<keyword evidence="9" id="KW-0812">Transmembrane</keyword>
<evidence type="ECO:0000313" key="11">
    <source>
        <dbReference type="EMBL" id="ATE54458.1"/>
    </source>
</evidence>
<evidence type="ECO:0000256" key="5">
    <source>
        <dbReference type="ARBA" id="ARBA00022741"/>
    </source>
</evidence>
<feature type="transmembrane region" description="Helical" evidence="9">
    <location>
        <begin position="144"/>
        <end position="163"/>
    </location>
</feature>
<keyword evidence="9" id="KW-1133">Transmembrane helix</keyword>
<dbReference type="PANTHER" id="PTHR24421:SF10">
    <property type="entry name" value="NITRATE_NITRITE SENSOR PROTEIN NARQ"/>
    <property type="match status" value="1"/>
</dbReference>
<accession>A0A290Z633</accession>
<feature type="domain" description="Signal transduction histidine kinase subgroup 3 dimerisation and phosphoacceptor" evidence="10">
    <location>
        <begin position="180"/>
        <end position="248"/>
    </location>
</feature>
<gene>
    <name evidence="11" type="ORF">CNX65_15140</name>
</gene>
<keyword evidence="4" id="KW-0808">Transferase</keyword>
<dbReference type="PANTHER" id="PTHR24421">
    <property type="entry name" value="NITRATE/NITRITE SENSOR PROTEIN NARX-RELATED"/>
    <property type="match status" value="1"/>
</dbReference>
<keyword evidence="7" id="KW-0067">ATP-binding</keyword>
<dbReference type="GO" id="GO:0000155">
    <property type="term" value="F:phosphorelay sensor kinase activity"/>
    <property type="evidence" value="ECO:0007669"/>
    <property type="project" value="InterPro"/>
</dbReference>
<evidence type="ECO:0000313" key="12">
    <source>
        <dbReference type="Proteomes" id="UP000218505"/>
    </source>
</evidence>
<keyword evidence="9" id="KW-0472">Membrane</keyword>
<dbReference type="EC" id="2.7.13.3" evidence="2"/>
<dbReference type="EMBL" id="CP023445">
    <property type="protein sequence ID" value="ATE54458.1"/>
    <property type="molecule type" value="Genomic_DNA"/>
</dbReference>
<dbReference type="Gene3D" id="1.20.5.1930">
    <property type="match status" value="1"/>
</dbReference>
<evidence type="ECO:0000256" key="2">
    <source>
        <dbReference type="ARBA" id="ARBA00012438"/>
    </source>
</evidence>
<proteinExistence type="predicted"/>
<keyword evidence="3" id="KW-0597">Phosphoprotein</keyword>
<keyword evidence="8" id="KW-0902">Two-component regulatory system</keyword>
<dbReference type="CDD" id="cd16917">
    <property type="entry name" value="HATPase_UhpB-NarQ-NarX-like"/>
    <property type="match status" value="1"/>
</dbReference>
<dbReference type="AlphaFoldDB" id="A0A290Z633"/>
<feature type="transmembrane region" description="Helical" evidence="9">
    <location>
        <begin position="114"/>
        <end position="132"/>
    </location>
</feature>
<dbReference type="GO" id="GO:0005524">
    <property type="term" value="F:ATP binding"/>
    <property type="evidence" value="ECO:0007669"/>
    <property type="project" value="UniProtKB-KW"/>
</dbReference>
<dbReference type="KEGG" id="apre:CNX65_15140"/>
<protein>
    <recommendedName>
        <fullName evidence="2">histidine kinase</fullName>
        <ecNumber evidence="2">2.7.13.3</ecNumber>
    </recommendedName>
</protein>
<dbReference type="Proteomes" id="UP000218505">
    <property type="component" value="Chromosome"/>
</dbReference>
<evidence type="ECO:0000256" key="4">
    <source>
        <dbReference type="ARBA" id="ARBA00022679"/>
    </source>
</evidence>
<organism evidence="11 12">
    <name type="scientific">Actinosynnema pretiosum</name>
    <dbReference type="NCBI Taxonomy" id="42197"/>
    <lineage>
        <taxon>Bacteria</taxon>
        <taxon>Bacillati</taxon>
        <taxon>Actinomycetota</taxon>
        <taxon>Actinomycetes</taxon>
        <taxon>Pseudonocardiales</taxon>
        <taxon>Pseudonocardiaceae</taxon>
        <taxon>Actinosynnema</taxon>
    </lineage>
</organism>
<evidence type="ECO:0000256" key="7">
    <source>
        <dbReference type="ARBA" id="ARBA00022840"/>
    </source>
</evidence>
<evidence type="ECO:0000256" key="1">
    <source>
        <dbReference type="ARBA" id="ARBA00000085"/>
    </source>
</evidence>
<evidence type="ECO:0000256" key="9">
    <source>
        <dbReference type="SAM" id="Phobius"/>
    </source>
</evidence>
<keyword evidence="5" id="KW-0547">Nucleotide-binding</keyword>
<comment type="catalytic activity">
    <reaction evidence="1">
        <text>ATP + protein L-histidine = ADP + protein N-phospho-L-histidine.</text>
        <dbReference type="EC" id="2.7.13.3"/>
    </reaction>
</comment>
<name>A0A290Z633_9PSEU</name>
<dbReference type="Gene3D" id="3.30.565.10">
    <property type="entry name" value="Histidine kinase-like ATPase, C-terminal domain"/>
    <property type="match status" value="1"/>
</dbReference>